<name>A0A0H4T2L7_9BACT</name>
<dbReference type="AlphaFoldDB" id="A0A0H4T2L7"/>
<organism evidence="2">
    <name type="scientific">uncultured Parcubacteria bacterium Rifle_16ft_4_minimus_2958</name>
    <dbReference type="NCBI Taxonomy" id="1665137"/>
    <lineage>
        <taxon>Bacteria</taxon>
        <taxon>Candidatus Parcubacteria</taxon>
        <taxon>environmental samples</taxon>
    </lineage>
</organism>
<accession>A0A0H4T2L7</accession>
<dbReference type="Gene3D" id="3.30.1200.10">
    <property type="entry name" value="YggU-like"/>
    <property type="match status" value="1"/>
</dbReference>
<sequence length="73" mass="8327">MYIKVKVKTGQKKESLVVKNKDTFLASVKEPAERNMANKRINLLIAKHFKVLPEKVRIIKGQTAPSKILKIII</sequence>
<dbReference type="Pfam" id="PF02594">
    <property type="entry name" value="DUF167"/>
    <property type="match status" value="1"/>
</dbReference>
<dbReference type="NCBIfam" id="TIGR00251">
    <property type="entry name" value="DUF167 family protein"/>
    <property type="match status" value="1"/>
</dbReference>
<dbReference type="InterPro" id="IPR036591">
    <property type="entry name" value="YggU-like_sf"/>
</dbReference>
<protein>
    <submittedName>
        <fullName evidence="2">Uncharacterized protein</fullName>
    </submittedName>
</protein>
<comment type="similarity">
    <text evidence="1">Belongs to the UPF0235 family.</text>
</comment>
<dbReference type="SUPFAM" id="SSF69786">
    <property type="entry name" value="YggU-like"/>
    <property type="match status" value="1"/>
</dbReference>
<dbReference type="EMBL" id="KT006981">
    <property type="protein sequence ID" value="AKQ01866.1"/>
    <property type="molecule type" value="Genomic_DNA"/>
</dbReference>
<dbReference type="InterPro" id="IPR003746">
    <property type="entry name" value="DUF167"/>
</dbReference>
<dbReference type="SMART" id="SM01152">
    <property type="entry name" value="DUF167"/>
    <property type="match status" value="1"/>
</dbReference>
<proteinExistence type="inferred from homology"/>
<reference evidence="2" key="1">
    <citation type="journal article" date="2015" name="ISME J.">
        <title>Aquifer environment selects for microbial species cohorts in sediment and groundwater.</title>
        <authorList>
            <person name="Hug L.A."/>
            <person name="Thomas B.C."/>
            <person name="Brown C.T."/>
            <person name="Frischkorn K.R."/>
            <person name="Williams K.H."/>
            <person name="Tringe S.G."/>
            <person name="Banfield J.F."/>
        </authorList>
    </citation>
    <scope>NUCLEOTIDE SEQUENCE</scope>
</reference>
<evidence type="ECO:0000313" key="2">
    <source>
        <dbReference type="EMBL" id="AKQ01866.1"/>
    </source>
</evidence>
<evidence type="ECO:0000256" key="1">
    <source>
        <dbReference type="ARBA" id="ARBA00010364"/>
    </source>
</evidence>